<keyword evidence="3" id="KW-1185">Reference proteome</keyword>
<dbReference type="Proteomes" id="UP000612055">
    <property type="component" value="Unassembled WGS sequence"/>
</dbReference>
<dbReference type="PANTHER" id="PTHR24114:SF2">
    <property type="entry name" value="F-BOX DOMAIN-CONTAINING PROTEIN-RELATED"/>
    <property type="match status" value="1"/>
</dbReference>
<evidence type="ECO:0000313" key="3">
    <source>
        <dbReference type="Proteomes" id="UP000612055"/>
    </source>
</evidence>
<evidence type="ECO:0000256" key="1">
    <source>
        <dbReference type="SAM" id="MobiDB-lite"/>
    </source>
</evidence>
<proteinExistence type="predicted"/>
<dbReference type="OrthoDB" id="533166at2759"/>
<feature type="compositionally biased region" description="Polar residues" evidence="1">
    <location>
        <begin position="594"/>
        <end position="610"/>
    </location>
</feature>
<accession>A0A836BYL6</accession>
<sequence length="960" mass="102938">MVSDFPLPKRAVHIHFLRRLAQEKVPGGSERLGDLTTAQVVQLFIRPATLQGRSSLAECMAAGQVAPKYALPWTSAGTMRDVDGNVQQIFGQARYFASHAWSYKFGALVSMLDTHYSQLPGTKGGGRFQPVYYWVDILAVTQHFTGDFKDHPDSDFPSVIKSSKAVLFTMHPWRSPIAPTRVWCLFEALTAIQAPGVEFEVIVDVKDSKDTRVQTVQVISNSIDVRTAQATVSSDKSYILGCIDQGIGVNQFNNTIRKRLKEALLQAVTPNAVEMGDTAALHELLKVGGCVRPDGISDFPATFRFATETDLLNIFRTISLRDLRPRGLCLSGRVRTKEVTLADAGLRGWDGESFTLREYTETETGRVQWGYLPASPAVVQAIAEMLVMPTGQQLASITGSFTAGLGSGKGIEELWICLRAPKPEDFAKAGTFGGVAGTGTSGTGSQPGSPTHGAVGSPTQGGVGSPTAAAGSGSPSGMGMPPRAPSAGRVTSAGRVMGRSSTISTPGLPPPGSATAARAAQRAMVPLSPSRRRPPSSIIVANSGGSPRSSSSGLPSPGAAGSPAGPRPGSSLLSPMRRPPGSLSGLAPREGRESPSSTSTGLHEESSTASFSGLHAAALERLGLAPPEQRVQLPAGRPALWVAVGSSRTLRMLCLHCCVLGPHDVTMLTNALSTSRLEVLQAVKCSAPPGEANPALASMRLNAHLLVVALESPSLKQIHVRPSELAYVESFPQCTPPSYSQLRRVSFTPVALSPTAVRQLGRMVCGQASLHSLIVGMDPAPNATWMPKEQYDREHWVLHEERNEPDMAAKRKKYCGLDDEGQAAYIGRAWDMKDDLAVLPDPDRGAAAVQQRAAAISFYLCLSAGWRDMGTHQRQYARWAWQRKTSSAQLDEMMADLKKSLDAYRKLAFEMLRAAPESWAARFDPAEQKKRTPKSRLQTTFWDVYAAALQQPGPAQQPAQ</sequence>
<dbReference type="InterPro" id="IPR052394">
    <property type="entry name" value="LRR-containing"/>
</dbReference>
<gene>
    <name evidence="2" type="ORF">HYH03_009317</name>
</gene>
<evidence type="ECO:0000313" key="2">
    <source>
        <dbReference type="EMBL" id="KAG2492369.1"/>
    </source>
</evidence>
<dbReference type="EMBL" id="JAEHOE010000045">
    <property type="protein sequence ID" value="KAG2492369.1"/>
    <property type="molecule type" value="Genomic_DNA"/>
</dbReference>
<feature type="compositionally biased region" description="Low complexity" evidence="1">
    <location>
        <begin position="543"/>
        <end position="585"/>
    </location>
</feature>
<protein>
    <submittedName>
        <fullName evidence="2">Uncharacterized protein</fullName>
    </submittedName>
</protein>
<comment type="caution">
    <text evidence="2">The sequence shown here is derived from an EMBL/GenBank/DDBJ whole genome shotgun (WGS) entry which is preliminary data.</text>
</comment>
<feature type="compositionally biased region" description="Low complexity" evidence="1">
    <location>
        <begin position="443"/>
        <end position="453"/>
    </location>
</feature>
<dbReference type="AlphaFoldDB" id="A0A836BYL6"/>
<feature type="compositionally biased region" description="Low complexity" evidence="1">
    <location>
        <begin position="514"/>
        <end position="523"/>
    </location>
</feature>
<organism evidence="2 3">
    <name type="scientific">Edaphochlamys debaryana</name>
    <dbReference type="NCBI Taxonomy" id="47281"/>
    <lineage>
        <taxon>Eukaryota</taxon>
        <taxon>Viridiplantae</taxon>
        <taxon>Chlorophyta</taxon>
        <taxon>core chlorophytes</taxon>
        <taxon>Chlorophyceae</taxon>
        <taxon>CS clade</taxon>
        <taxon>Chlamydomonadales</taxon>
        <taxon>Chlamydomonadales incertae sedis</taxon>
        <taxon>Edaphochlamys</taxon>
    </lineage>
</organism>
<name>A0A836BYL6_9CHLO</name>
<dbReference type="PANTHER" id="PTHR24114">
    <property type="entry name" value="LEUCINE RICH REPEAT FAMILY PROTEIN"/>
    <property type="match status" value="1"/>
</dbReference>
<feature type="region of interest" description="Disordered" evidence="1">
    <location>
        <begin position="437"/>
        <end position="610"/>
    </location>
</feature>
<feature type="compositionally biased region" description="Low complexity" evidence="1">
    <location>
        <begin position="465"/>
        <end position="481"/>
    </location>
</feature>
<reference evidence="2" key="1">
    <citation type="journal article" date="2020" name="bioRxiv">
        <title>Comparative genomics of Chlamydomonas.</title>
        <authorList>
            <person name="Craig R.J."/>
            <person name="Hasan A.R."/>
            <person name="Ness R.W."/>
            <person name="Keightley P.D."/>
        </authorList>
    </citation>
    <scope>NUCLEOTIDE SEQUENCE</scope>
    <source>
        <strain evidence="2">CCAP 11/70</strain>
    </source>
</reference>